<keyword evidence="8" id="KW-0131">Cell cycle</keyword>
<dbReference type="InterPro" id="IPR027417">
    <property type="entry name" value="P-loop_NTPase"/>
</dbReference>
<dbReference type="InterPro" id="IPR003439">
    <property type="entry name" value="ABC_transporter-like_ATP-bd"/>
</dbReference>
<dbReference type="GO" id="GO:0005886">
    <property type="term" value="C:plasma membrane"/>
    <property type="evidence" value="ECO:0007669"/>
    <property type="project" value="UniProtKB-ARBA"/>
</dbReference>
<dbReference type="PANTHER" id="PTHR24220:SF470">
    <property type="entry name" value="CELL DIVISION ATP-BINDING PROTEIN FTSE"/>
    <property type="match status" value="1"/>
</dbReference>
<gene>
    <name evidence="8" type="primary">ftsE</name>
</gene>
<organism evidence="8">
    <name type="scientific">Liquorilactobacillus ghanensis</name>
    <dbReference type="NCBI Taxonomy" id="399370"/>
    <lineage>
        <taxon>Bacteria</taxon>
        <taxon>Bacillati</taxon>
        <taxon>Bacillota</taxon>
        <taxon>Bacilli</taxon>
        <taxon>Lactobacillales</taxon>
        <taxon>Lactobacillaceae</taxon>
        <taxon>Liquorilactobacillus</taxon>
    </lineage>
</organism>
<evidence type="ECO:0000256" key="3">
    <source>
        <dbReference type="ARBA" id="ARBA00022741"/>
    </source>
</evidence>
<comment type="catalytic activity">
    <reaction evidence="5">
        <text>ATP + H2O = ADP + phosphate + H(+)</text>
        <dbReference type="Rhea" id="RHEA:13065"/>
        <dbReference type="ChEBI" id="CHEBI:15377"/>
        <dbReference type="ChEBI" id="CHEBI:15378"/>
        <dbReference type="ChEBI" id="CHEBI:30616"/>
        <dbReference type="ChEBI" id="CHEBI:43474"/>
        <dbReference type="ChEBI" id="CHEBI:456216"/>
    </reaction>
</comment>
<keyword evidence="4" id="KW-0067">ATP-binding</keyword>
<dbReference type="InterPro" id="IPR017871">
    <property type="entry name" value="ABC_transporter-like_CS"/>
</dbReference>
<dbReference type="GeneID" id="98318866"/>
<dbReference type="GO" id="GO:0016887">
    <property type="term" value="F:ATP hydrolysis activity"/>
    <property type="evidence" value="ECO:0007669"/>
    <property type="project" value="InterPro"/>
</dbReference>
<keyword evidence="8" id="KW-0132">Cell division</keyword>
<dbReference type="InterPro" id="IPR003593">
    <property type="entry name" value="AAA+_ATPase"/>
</dbReference>
<feature type="domain" description="ABC transporter" evidence="7">
    <location>
        <begin position="2"/>
        <end position="236"/>
    </location>
</feature>
<keyword evidence="3" id="KW-0547">Nucleotide-binding</keyword>
<dbReference type="PANTHER" id="PTHR24220">
    <property type="entry name" value="IMPORT ATP-BINDING PROTEIN"/>
    <property type="match status" value="1"/>
</dbReference>
<sequence length="237" mass="26598">MIRFEHVSKLYDGKIQALEDVSFQVNQGEFVYIVGPSGAGKTTLLKLMDKQENLTTGSLQMGSMLVERIRPSQTYILRRQIGIVLQRDLFIPYLNVAENISYSLAALGVNDPQQQQIKTQKVLTAVGMTAYQKRLPAELSVGQRKKIAIARALINQPPILLADEPTANLDAKSAVEIMRLFFKFNLGGMTVMIATHDSTIVNSLRHRVLELQKGKIVRDEDNGKYSTNSDSKDIYIW</sequence>
<dbReference type="InterPro" id="IPR015854">
    <property type="entry name" value="ABC_transpr_LolD-like"/>
</dbReference>
<proteinExistence type="inferred from homology"/>
<protein>
    <submittedName>
        <fullName evidence="8">Cell division protein FtsE</fullName>
    </submittedName>
</protein>
<dbReference type="GO" id="GO:0022857">
    <property type="term" value="F:transmembrane transporter activity"/>
    <property type="evidence" value="ECO:0007669"/>
    <property type="project" value="TreeGrafter"/>
</dbReference>
<evidence type="ECO:0000313" key="8">
    <source>
        <dbReference type="EMBL" id="AJA33990.1"/>
    </source>
</evidence>
<dbReference type="AlphaFoldDB" id="A0A0A7RFM5"/>
<evidence type="ECO:0000256" key="6">
    <source>
        <dbReference type="ARBA" id="ARBA00055994"/>
    </source>
</evidence>
<dbReference type="Gene3D" id="3.40.50.300">
    <property type="entry name" value="P-loop containing nucleotide triphosphate hydrolases"/>
    <property type="match status" value="1"/>
</dbReference>
<comment type="similarity">
    <text evidence="1">Belongs to the ABC transporter superfamily.</text>
</comment>
<reference evidence="8" key="1">
    <citation type="journal article" date="2014" name="Appl. Environ. Microbiol.">
        <title>Detection and genomic characterization of motility in Lactobacillus curvatus: confirmation of motility in a species outside the Lactobacillus salivarius clade.</title>
        <authorList>
            <person name="Cousin F.J."/>
            <person name="Lynch S.M."/>
            <person name="Harris H.M."/>
            <person name="McCann A."/>
            <person name="Lynch D.B."/>
            <person name="Neville B.A."/>
            <person name="Irisawa T."/>
            <person name="Okada S."/>
            <person name="Endo A."/>
            <person name="O'Toole P.W."/>
        </authorList>
    </citation>
    <scope>NUCLEOTIDE SEQUENCE</scope>
    <source>
        <strain evidence="8">DSM 18630</strain>
    </source>
</reference>
<dbReference type="RefSeq" id="WP_057871598.1">
    <property type="nucleotide sequence ID" value="NZ_JBDNNX010000006.1"/>
</dbReference>
<dbReference type="EMBL" id="KM886864">
    <property type="protein sequence ID" value="AJA33990.1"/>
    <property type="molecule type" value="Genomic_DNA"/>
</dbReference>
<name>A0A0A7RFM5_9LACO</name>
<comment type="function">
    <text evidence="6">Part of the ABC transporter FtsEX involved in cellular division. Has ATPase activity. Essential for cell division and viability.</text>
</comment>
<evidence type="ECO:0000256" key="5">
    <source>
        <dbReference type="ARBA" id="ARBA00049360"/>
    </source>
</evidence>
<dbReference type="GO" id="GO:0051301">
    <property type="term" value="P:cell division"/>
    <property type="evidence" value="ECO:0007669"/>
    <property type="project" value="UniProtKB-KW"/>
</dbReference>
<dbReference type="GO" id="GO:0005524">
    <property type="term" value="F:ATP binding"/>
    <property type="evidence" value="ECO:0007669"/>
    <property type="project" value="UniProtKB-KW"/>
</dbReference>
<dbReference type="Pfam" id="PF00005">
    <property type="entry name" value="ABC_tran"/>
    <property type="match status" value="1"/>
</dbReference>
<evidence type="ECO:0000256" key="4">
    <source>
        <dbReference type="ARBA" id="ARBA00022840"/>
    </source>
</evidence>
<evidence type="ECO:0000256" key="1">
    <source>
        <dbReference type="ARBA" id="ARBA00005417"/>
    </source>
</evidence>
<dbReference type="PROSITE" id="PS00211">
    <property type="entry name" value="ABC_TRANSPORTER_1"/>
    <property type="match status" value="1"/>
</dbReference>
<dbReference type="SMART" id="SM00382">
    <property type="entry name" value="AAA"/>
    <property type="match status" value="1"/>
</dbReference>
<evidence type="ECO:0000259" key="7">
    <source>
        <dbReference type="PROSITE" id="PS50893"/>
    </source>
</evidence>
<dbReference type="FunFam" id="3.40.50.300:FF:000056">
    <property type="entry name" value="Cell division ATP-binding protein FtsE"/>
    <property type="match status" value="1"/>
</dbReference>
<keyword evidence="2" id="KW-0813">Transport</keyword>
<dbReference type="PROSITE" id="PS50893">
    <property type="entry name" value="ABC_TRANSPORTER_2"/>
    <property type="match status" value="1"/>
</dbReference>
<accession>A0A0A7RFM5</accession>
<dbReference type="SUPFAM" id="SSF52540">
    <property type="entry name" value="P-loop containing nucleoside triphosphate hydrolases"/>
    <property type="match status" value="1"/>
</dbReference>
<evidence type="ECO:0000256" key="2">
    <source>
        <dbReference type="ARBA" id="ARBA00022448"/>
    </source>
</evidence>